<dbReference type="EMBL" id="SKFG01000019">
    <property type="protein sequence ID" value="TCZ75485.1"/>
    <property type="molecule type" value="Genomic_DNA"/>
</dbReference>
<proteinExistence type="predicted"/>
<feature type="chain" id="PRO_5020467114" description="YtxH domain-containing protein" evidence="1">
    <location>
        <begin position="22"/>
        <end position="82"/>
    </location>
</feature>
<reference evidence="2 3" key="1">
    <citation type="submission" date="2019-03" db="EMBL/GenBank/DDBJ databases">
        <authorList>
            <person name="Kim M.K.M."/>
        </authorList>
    </citation>
    <scope>NUCLEOTIDE SEQUENCE [LARGE SCALE GENOMIC DNA]</scope>
    <source>
        <strain evidence="2 3">18JY21-1</strain>
    </source>
</reference>
<sequence length="82" mass="8917">MLRFFKSPFGLILTAAILALAASPEARKKARSLAVKGTASILGLFDRVRDSTSEVQEQLASLVKEARSEQSLTEEPEINPES</sequence>
<comment type="caution">
    <text evidence="2">The sequence shown here is derived from an EMBL/GenBank/DDBJ whole genome shotgun (WGS) entry which is preliminary data.</text>
</comment>
<evidence type="ECO:0008006" key="4">
    <source>
        <dbReference type="Google" id="ProtNLM"/>
    </source>
</evidence>
<evidence type="ECO:0000313" key="2">
    <source>
        <dbReference type="EMBL" id="TCZ75485.1"/>
    </source>
</evidence>
<feature type="signal peptide" evidence="1">
    <location>
        <begin position="1"/>
        <end position="21"/>
    </location>
</feature>
<protein>
    <recommendedName>
        <fullName evidence="4">YtxH domain-containing protein</fullName>
    </recommendedName>
</protein>
<dbReference type="Proteomes" id="UP000295418">
    <property type="component" value="Unassembled WGS sequence"/>
</dbReference>
<dbReference type="AlphaFoldDB" id="A0A4R4EC32"/>
<accession>A0A4R4EC32</accession>
<keyword evidence="3" id="KW-1185">Reference proteome</keyword>
<evidence type="ECO:0000313" key="3">
    <source>
        <dbReference type="Proteomes" id="UP000295418"/>
    </source>
</evidence>
<gene>
    <name evidence="2" type="ORF">E0485_17290</name>
</gene>
<name>A0A4R4EC32_9BACL</name>
<dbReference type="RefSeq" id="WP_132419326.1">
    <property type="nucleotide sequence ID" value="NZ_SKFG01000019.1"/>
</dbReference>
<keyword evidence="1" id="KW-0732">Signal</keyword>
<organism evidence="2 3">
    <name type="scientific">Paenibacillus albiflavus</name>
    <dbReference type="NCBI Taxonomy" id="2545760"/>
    <lineage>
        <taxon>Bacteria</taxon>
        <taxon>Bacillati</taxon>
        <taxon>Bacillota</taxon>
        <taxon>Bacilli</taxon>
        <taxon>Bacillales</taxon>
        <taxon>Paenibacillaceae</taxon>
        <taxon>Paenibacillus</taxon>
    </lineage>
</organism>
<evidence type="ECO:0000256" key="1">
    <source>
        <dbReference type="SAM" id="SignalP"/>
    </source>
</evidence>